<comment type="caution">
    <text evidence="7">The sequence shown here is derived from an EMBL/GenBank/DDBJ whole genome shotgun (WGS) entry which is preliminary data.</text>
</comment>
<dbReference type="PRINTS" id="PR00724">
    <property type="entry name" value="CRBOXYPTASEC"/>
</dbReference>
<dbReference type="GO" id="GO:0004185">
    <property type="term" value="F:serine-type carboxypeptidase activity"/>
    <property type="evidence" value="ECO:0007669"/>
    <property type="project" value="UniProtKB-EC"/>
</dbReference>
<evidence type="ECO:0000256" key="3">
    <source>
        <dbReference type="ARBA" id="ARBA00022645"/>
    </source>
</evidence>
<name>A0A8H7EUH6_9FUNG</name>
<protein>
    <recommendedName>
        <fullName evidence="2">carboxypeptidase C</fullName>
        <ecNumber evidence="2">3.4.16.5</ecNumber>
    </recommendedName>
</protein>
<dbReference type="Pfam" id="PF00450">
    <property type="entry name" value="Peptidase_S10"/>
    <property type="match status" value="2"/>
</dbReference>
<dbReference type="SUPFAM" id="SSF53474">
    <property type="entry name" value="alpha/beta-Hydrolases"/>
    <property type="match status" value="1"/>
</dbReference>
<keyword evidence="5" id="KW-0378">Hydrolase</keyword>
<sequence>MEMGPCLVNLAGDRTTFNKYSWNNNATMIFLDQPTNVGYSYGYPDTSDSFAAARDVYVFLQLFFKQFPSYAKLDFHIAGESCKQLFIACERLILEGHSDAGHYIPAVASIIQQNNKVADKVSLPINLKSLIIGNGLTDPLIQYKSFGSVGCNGRNARILSADTCASMDKALPKCLASIDKCYRTVTKNDCVAASTFCNFQLVKPYMDTGLNPYDINKLCSGGSLCYDILYSVQKYLNRPEIVKAVGAHIKNFKSCNTDVNHDFQAAGDWMRPYVRLLPDLLNNGIRLLVYAGDNDFVCNWVGNKAWTLELQWDGQQEYNTSNDKTWLSRSRAEAGEMRTSKDGRLTFLRVYKAGHMVPYDQPEYALDMVNQWMQGGLH</sequence>
<dbReference type="Gene3D" id="3.40.50.1820">
    <property type="entry name" value="alpha/beta hydrolase"/>
    <property type="match status" value="1"/>
</dbReference>
<dbReference type="PANTHER" id="PTHR11802">
    <property type="entry name" value="SERINE PROTEASE FAMILY S10 SERINE CARBOXYPEPTIDASE"/>
    <property type="match status" value="1"/>
</dbReference>
<dbReference type="GO" id="GO:0006508">
    <property type="term" value="P:proteolysis"/>
    <property type="evidence" value="ECO:0007669"/>
    <property type="project" value="UniProtKB-KW"/>
</dbReference>
<evidence type="ECO:0000256" key="6">
    <source>
        <dbReference type="ARBA" id="ARBA00023180"/>
    </source>
</evidence>
<evidence type="ECO:0000256" key="4">
    <source>
        <dbReference type="ARBA" id="ARBA00022670"/>
    </source>
</evidence>
<evidence type="ECO:0000256" key="2">
    <source>
        <dbReference type="ARBA" id="ARBA00012446"/>
    </source>
</evidence>
<keyword evidence="4" id="KW-0645">Protease</keyword>
<organism evidence="7 8">
    <name type="scientific">Apophysomyces ossiformis</name>
    <dbReference type="NCBI Taxonomy" id="679940"/>
    <lineage>
        <taxon>Eukaryota</taxon>
        <taxon>Fungi</taxon>
        <taxon>Fungi incertae sedis</taxon>
        <taxon>Mucoromycota</taxon>
        <taxon>Mucoromycotina</taxon>
        <taxon>Mucoromycetes</taxon>
        <taxon>Mucorales</taxon>
        <taxon>Mucorineae</taxon>
        <taxon>Mucoraceae</taxon>
        <taxon>Apophysomyces</taxon>
    </lineage>
</organism>
<reference evidence="7" key="1">
    <citation type="submission" date="2020-01" db="EMBL/GenBank/DDBJ databases">
        <title>Genome Sequencing of Three Apophysomyces-Like Fungal Strains Confirms a Novel Fungal Genus in the Mucoromycota with divergent Burkholderia-like Endosymbiotic Bacteria.</title>
        <authorList>
            <person name="Stajich J.E."/>
            <person name="Macias A.M."/>
            <person name="Carter-House D."/>
            <person name="Lovett B."/>
            <person name="Kasson L.R."/>
            <person name="Berry K."/>
            <person name="Grigoriev I."/>
            <person name="Chang Y."/>
            <person name="Spatafora J."/>
            <person name="Kasson M.T."/>
        </authorList>
    </citation>
    <scope>NUCLEOTIDE SEQUENCE</scope>
    <source>
        <strain evidence="7">NRRL A-21654</strain>
    </source>
</reference>
<proteinExistence type="inferred from homology"/>
<dbReference type="AlphaFoldDB" id="A0A8H7EUH6"/>
<dbReference type="Gene3D" id="1.10.287.410">
    <property type="match status" value="1"/>
</dbReference>
<dbReference type="InterPro" id="IPR029058">
    <property type="entry name" value="AB_hydrolase_fold"/>
</dbReference>
<dbReference type="EC" id="3.4.16.5" evidence="2"/>
<gene>
    <name evidence="7" type="ORF">EC973_006680</name>
</gene>
<evidence type="ECO:0000256" key="5">
    <source>
        <dbReference type="ARBA" id="ARBA00022801"/>
    </source>
</evidence>
<dbReference type="PANTHER" id="PTHR11802:SF113">
    <property type="entry name" value="SERINE CARBOXYPEPTIDASE CTSA-4.1"/>
    <property type="match status" value="1"/>
</dbReference>
<evidence type="ECO:0000313" key="8">
    <source>
        <dbReference type="Proteomes" id="UP000605846"/>
    </source>
</evidence>
<evidence type="ECO:0000313" key="7">
    <source>
        <dbReference type="EMBL" id="KAF7728044.1"/>
    </source>
</evidence>
<dbReference type="OrthoDB" id="443318at2759"/>
<keyword evidence="6" id="KW-0325">Glycoprotein</keyword>
<dbReference type="GO" id="GO:0000324">
    <property type="term" value="C:fungal-type vacuole"/>
    <property type="evidence" value="ECO:0007669"/>
    <property type="project" value="TreeGrafter"/>
</dbReference>
<comment type="similarity">
    <text evidence="1">Belongs to the peptidase S10 family.</text>
</comment>
<accession>A0A8H7EUH6</accession>
<dbReference type="EMBL" id="JABAYA010000044">
    <property type="protein sequence ID" value="KAF7728044.1"/>
    <property type="molecule type" value="Genomic_DNA"/>
</dbReference>
<keyword evidence="3" id="KW-0121">Carboxypeptidase</keyword>
<dbReference type="Proteomes" id="UP000605846">
    <property type="component" value="Unassembled WGS sequence"/>
</dbReference>
<evidence type="ECO:0000256" key="1">
    <source>
        <dbReference type="ARBA" id="ARBA00009431"/>
    </source>
</evidence>
<dbReference type="InterPro" id="IPR001563">
    <property type="entry name" value="Peptidase_S10"/>
</dbReference>
<keyword evidence="8" id="KW-1185">Reference proteome</keyword>